<dbReference type="EMBL" id="JAVMIP010000005">
    <property type="protein sequence ID" value="MDS3860691.1"/>
    <property type="molecule type" value="Genomic_DNA"/>
</dbReference>
<keyword evidence="2" id="KW-1185">Reference proteome</keyword>
<protein>
    <submittedName>
        <fullName evidence="1">Uncharacterized protein</fullName>
    </submittedName>
</protein>
<dbReference type="Proteomes" id="UP001268256">
    <property type="component" value="Unassembled WGS sequence"/>
</dbReference>
<accession>A0AAE4FTH8</accession>
<reference evidence="2" key="1">
    <citation type="submission" date="2023-07" db="EMBL/GenBank/DDBJ databases">
        <authorList>
            <person name="Luz R."/>
            <person name="Cordeiro R."/>
            <person name="Fonseca A."/>
            <person name="Goncalves V."/>
        </authorList>
    </citation>
    <scope>NUCLEOTIDE SEQUENCE [LARGE SCALE GENOMIC DNA]</scope>
    <source>
        <strain evidence="2">BACA0444</strain>
    </source>
</reference>
<dbReference type="AlphaFoldDB" id="A0AAE4FTH8"/>
<name>A0AAE4FTH8_9CYAN</name>
<organism evidence="1 2">
    <name type="scientific">Pseudocalidococcus azoricus BACA0444</name>
    <dbReference type="NCBI Taxonomy" id="2918990"/>
    <lineage>
        <taxon>Bacteria</taxon>
        <taxon>Bacillati</taxon>
        <taxon>Cyanobacteriota</taxon>
        <taxon>Cyanophyceae</taxon>
        <taxon>Acaryochloridales</taxon>
        <taxon>Thermosynechococcaceae</taxon>
        <taxon>Pseudocalidococcus</taxon>
        <taxon>Pseudocalidococcus azoricus</taxon>
    </lineage>
</organism>
<gene>
    <name evidence="1" type="ORF">RIF25_07680</name>
</gene>
<comment type="caution">
    <text evidence="1">The sequence shown here is derived from an EMBL/GenBank/DDBJ whole genome shotgun (WGS) entry which is preliminary data.</text>
</comment>
<dbReference type="RefSeq" id="WP_322877958.1">
    <property type="nucleotide sequence ID" value="NZ_JAVMIP010000005.1"/>
</dbReference>
<evidence type="ECO:0000313" key="2">
    <source>
        <dbReference type="Proteomes" id="UP001268256"/>
    </source>
</evidence>
<sequence length="260" mass="29276">MKLALTKNDLLGAIFTCGALAVVAWMQQASLKTLQTQAQESLSPEVYQREVAQLKPQLQILAQMPSFGFDNLIGDWSFLQFLQYFGDWRARDVTGYDLSPYFFQVTIPRDPKFVRAYVFLSTSTTLFAGQPQITVDLMNQGLKQLDPNVFDQAYLIWVYKAIDELLYLGDHKAAQQSYEMAAQWVSLQNTAKAKESAAFYQRMADFLRTNPDSKQAQINSWLMVLGNAVSGRGQQAAIENLRRLGVKVTIDPAGNVKVEP</sequence>
<proteinExistence type="predicted"/>
<evidence type="ECO:0000313" key="1">
    <source>
        <dbReference type="EMBL" id="MDS3860691.1"/>
    </source>
</evidence>